<reference evidence="3 4" key="1">
    <citation type="submission" date="2015-11" db="EMBL/GenBank/DDBJ databases">
        <title>Genomic analysis of 38 Legionella species identifies large and diverse effector repertoires.</title>
        <authorList>
            <person name="Burstein D."/>
            <person name="Amaro F."/>
            <person name="Zusman T."/>
            <person name="Lifshitz Z."/>
            <person name="Cohen O."/>
            <person name="Gilbert J.A."/>
            <person name="Pupko T."/>
            <person name="Shuman H.A."/>
            <person name="Segal G."/>
        </authorList>
    </citation>
    <scope>NUCLEOTIDE SEQUENCE [LARGE SCALE GENOMIC DNA]</scope>
    <source>
        <strain evidence="3 4">BL-540</strain>
    </source>
</reference>
<keyword evidence="2" id="KW-0132">Cell division</keyword>
<keyword evidence="2" id="KW-0159">Chromosome partition</keyword>
<dbReference type="Proteomes" id="UP000055035">
    <property type="component" value="Unassembled WGS sequence"/>
</dbReference>
<comment type="subcellular location">
    <subcellularLocation>
        <location evidence="2">Cytoplasm</location>
    </subcellularLocation>
    <text evidence="2">Associated with two foci at the outer edges of the nucleoid region in young cells, and at four foci within both cell halves in older cells.</text>
</comment>
<gene>
    <name evidence="2 3" type="primary">scpA</name>
    <name evidence="3" type="ORF">Ljor_1401</name>
</gene>
<evidence type="ECO:0000313" key="4">
    <source>
        <dbReference type="Proteomes" id="UP000055035"/>
    </source>
</evidence>
<dbReference type="OrthoDB" id="9811016at2"/>
<accession>A0A0W0VAA8</accession>
<comment type="function">
    <text evidence="2">Participates in chromosomal partition during cell division. May act via the formation of a condensin-like complex containing Smc and ScpB that pull DNA away from mid-cell into both cell halves.</text>
</comment>
<dbReference type="PATRIC" id="fig|456.5.peg.1498"/>
<keyword evidence="4" id="KW-1185">Reference proteome</keyword>
<evidence type="ECO:0000313" key="3">
    <source>
        <dbReference type="EMBL" id="KTD17095.1"/>
    </source>
</evidence>
<dbReference type="EMBL" id="LNYJ01000011">
    <property type="protein sequence ID" value="KTD17095.1"/>
    <property type="molecule type" value="Genomic_DNA"/>
</dbReference>
<dbReference type="GO" id="GO:0007059">
    <property type="term" value="P:chromosome segregation"/>
    <property type="evidence" value="ECO:0007669"/>
    <property type="project" value="UniProtKB-UniRule"/>
</dbReference>
<sequence length="266" mass="30300">MMTQSEGTSVLAVVAGQPFTEVPADLFIPPDALEVLLDSFSGPLDLLLYLIRRQNLDILDIPISLITQQYMQYIALMEKQRLELAAEYLVMAAVLAEIKSRMLLPPTVNPEEDVEDDPRMQLVRKLQAYEQIKHAAMALDELPRCERDIFTFALFSDRLEKTILHPDVDLGILTEAMRDVLKRQSHLSHHQISREPLSVRERMSNILDRLYLENFIPFEQLFNPSEGRMGLAVTLLAILELARQSLISITQVQPFKAIHLQAVQDG</sequence>
<dbReference type="HAMAP" id="MF_01805">
    <property type="entry name" value="ScpA"/>
    <property type="match status" value="1"/>
</dbReference>
<dbReference type="GO" id="GO:0006260">
    <property type="term" value="P:DNA replication"/>
    <property type="evidence" value="ECO:0007669"/>
    <property type="project" value="UniProtKB-UniRule"/>
</dbReference>
<keyword evidence="2" id="KW-0963">Cytoplasm</keyword>
<comment type="subunit">
    <text evidence="2">Component of a cohesin-like complex composed of ScpA, ScpB and the Smc homodimer, in which ScpA and ScpB bind to the head domain of Smc. The presence of the three proteins is required for the association of the complex with DNA.</text>
</comment>
<protein>
    <recommendedName>
        <fullName evidence="1 2">Segregation and condensation protein A</fullName>
    </recommendedName>
</protein>
<organism evidence="3 4">
    <name type="scientific">Legionella jordanis</name>
    <dbReference type="NCBI Taxonomy" id="456"/>
    <lineage>
        <taxon>Bacteria</taxon>
        <taxon>Pseudomonadati</taxon>
        <taxon>Pseudomonadota</taxon>
        <taxon>Gammaproteobacteria</taxon>
        <taxon>Legionellales</taxon>
        <taxon>Legionellaceae</taxon>
        <taxon>Legionella</taxon>
    </lineage>
</organism>
<dbReference type="RefSeq" id="WP_058470894.1">
    <property type="nucleotide sequence ID" value="NZ_CAAAIC010000003.1"/>
</dbReference>
<dbReference type="AlphaFoldDB" id="A0A0W0VAA8"/>
<evidence type="ECO:0000256" key="1">
    <source>
        <dbReference type="ARBA" id="ARBA00044777"/>
    </source>
</evidence>
<comment type="similarity">
    <text evidence="2">Belongs to the ScpA family.</text>
</comment>
<dbReference type="InterPro" id="IPR003768">
    <property type="entry name" value="ScpA"/>
</dbReference>
<comment type="caution">
    <text evidence="3">The sequence shown here is derived from an EMBL/GenBank/DDBJ whole genome shotgun (WGS) entry which is preliminary data.</text>
</comment>
<dbReference type="PANTHER" id="PTHR33969:SF2">
    <property type="entry name" value="SEGREGATION AND CONDENSATION PROTEIN A"/>
    <property type="match status" value="1"/>
</dbReference>
<dbReference type="STRING" id="456.Ljor_1401"/>
<evidence type="ECO:0000256" key="2">
    <source>
        <dbReference type="HAMAP-Rule" id="MF_01805"/>
    </source>
</evidence>
<proteinExistence type="inferred from homology"/>
<dbReference type="GO" id="GO:0051301">
    <property type="term" value="P:cell division"/>
    <property type="evidence" value="ECO:0007669"/>
    <property type="project" value="UniProtKB-KW"/>
</dbReference>
<dbReference type="PANTHER" id="PTHR33969">
    <property type="entry name" value="SEGREGATION AND CONDENSATION PROTEIN A"/>
    <property type="match status" value="1"/>
</dbReference>
<dbReference type="Gene3D" id="6.10.250.2410">
    <property type="match status" value="1"/>
</dbReference>
<name>A0A0W0VAA8_9GAMM</name>
<dbReference type="Pfam" id="PF02616">
    <property type="entry name" value="SMC_ScpA"/>
    <property type="match status" value="1"/>
</dbReference>
<keyword evidence="2" id="KW-0131">Cell cycle</keyword>
<dbReference type="GO" id="GO:0005737">
    <property type="term" value="C:cytoplasm"/>
    <property type="evidence" value="ECO:0007669"/>
    <property type="project" value="UniProtKB-SubCell"/>
</dbReference>